<gene>
    <name evidence="5" type="ORF">IAB03_02090</name>
</gene>
<proteinExistence type="predicted"/>
<dbReference type="InterPro" id="IPR016047">
    <property type="entry name" value="M23ase_b-sheet_dom"/>
</dbReference>
<feature type="signal peptide" evidence="3">
    <location>
        <begin position="1"/>
        <end position="19"/>
    </location>
</feature>
<dbReference type="CDD" id="cd12797">
    <property type="entry name" value="M23_peptidase"/>
    <property type="match status" value="1"/>
</dbReference>
<dbReference type="PANTHER" id="PTHR21666">
    <property type="entry name" value="PEPTIDASE-RELATED"/>
    <property type="match status" value="1"/>
</dbReference>
<evidence type="ECO:0000313" key="5">
    <source>
        <dbReference type="EMBL" id="HIU54581.1"/>
    </source>
</evidence>
<dbReference type="InterPro" id="IPR050570">
    <property type="entry name" value="Cell_wall_metabolism_enzyme"/>
</dbReference>
<feature type="domain" description="M23ase beta-sheet core" evidence="4">
    <location>
        <begin position="306"/>
        <end position="400"/>
    </location>
</feature>
<dbReference type="EMBL" id="DVNA01000046">
    <property type="protein sequence ID" value="HIU54581.1"/>
    <property type="molecule type" value="Genomic_DNA"/>
</dbReference>
<reference evidence="5" key="1">
    <citation type="submission" date="2020-10" db="EMBL/GenBank/DDBJ databases">
        <authorList>
            <person name="Gilroy R."/>
        </authorList>
    </citation>
    <scope>NUCLEOTIDE SEQUENCE</scope>
    <source>
        <strain evidence="5">CHK158-818</strain>
    </source>
</reference>
<sequence>MKYVTIILFLLLSAFPLLSQDNSVNELRQKRKAALEAINEAQSQLAEAQKKSKSSLSDLQLITAQIRARREAISLLDKEVTQIEQQQKNIGNEIAQLEKELDKKRENYAKAMRSIYSKRSGYDKIIFILSASSLNQTYRRMRYLREYSSWRKLQAEEIVSRQQELERKRQELQKSKEEKEALIAERRGETAKLQAQEEDQKTIVAQLKKEEKAIRAELQQRKKQADALNRQIEKLIAEDTKESVKKANVKADTKGGYAMTKVEKELSDDFAKNKGRLPFPLSGSYLIVGHFGPQQHPQLKYVKIDNKGIDIQTKPGTDARAVFTGTVTKVVVIPGYSTHSVIVRHGNYLTVYSNLSSVYVKTGDAVSTRQALGKIASDASDGNRTVLNFQIWKETTKQDPELWLDK</sequence>
<dbReference type="Gene3D" id="2.70.70.10">
    <property type="entry name" value="Glucose Permease (Domain IIA)"/>
    <property type="match status" value="1"/>
</dbReference>
<dbReference type="PANTHER" id="PTHR21666:SF289">
    <property type="entry name" value="L-ALA--D-GLU ENDOPEPTIDASE"/>
    <property type="match status" value="1"/>
</dbReference>
<evidence type="ECO:0000256" key="2">
    <source>
        <dbReference type="SAM" id="Coils"/>
    </source>
</evidence>
<dbReference type="GO" id="GO:0004222">
    <property type="term" value="F:metalloendopeptidase activity"/>
    <property type="evidence" value="ECO:0007669"/>
    <property type="project" value="TreeGrafter"/>
</dbReference>
<dbReference type="InterPro" id="IPR011055">
    <property type="entry name" value="Dup_hybrid_motif"/>
</dbReference>
<protein>
    <submittedName>
        <fullName evidence="5">Peptidoglycan DD-metalloendopeptidase family protein</fullName>
    </submittedName>
</protein>
<keyword evidence="2" id="KW-0175">Coiled coil</keyword>
<accession>A0A9D1M6J5</accession>
<reference evidence="5" key="2">
    <citation type="journal article" date="2021" name="PeerJ">
        <title>Extensive microbial diversity within the chicken gut microbiome revealed by metagenomics and culture.</title>
        <authorList>
            <person name="Gilroy R."/>
            <person name="Ravi A."/>
            <person name="Getino M."/>
            <person name="Pursley I."/>
            <person name="Horton D.L."/>
            <person name="Alikhan N.F."/>
            <person name="Baker D."/>
            <person name="Gharbi K."/>
            <person name="Hall N."/>
            <person name="Watson M."/>
            <person name="Adriaenssens E.M."/>
            <person name="Foster-Nyarko E."/>
            <person name="Jarju S."/>
            <person name="Secka A."/>
            <person name="Antonio M."/>
            <person name="Oren A."/>
            <person name="Chaudhuri R.R."/>
            <person name="La Ragione R."/>
            <person name="Hildebrand F."/>
            <person name="Pallen M.J."/>
        </authorList>
    </citation>
    <scope>NUCLEOTIDE SEQUENCE</scope>
    <source>
        <strain evidence="5">CHK158-818</strain>
    </source>
</reference>
<feature type="coiled-coil region" evidence="2">
    <location>
        <begin position="155"/>
        <end position="238"/>
    </location>
</feature>
<dbReference type="SUPFAM" id="SSF51261">
    <property type="entry name" value="Duplicated hybrid motif"/>
    <property type="match status" value="1"/>
</dbReference>
<evidence type="ECO:0000313" key="6">
    <source>
        <dbReference type="Proteomes" id="UP000824112"/>
    </source>
</evidence>
<dbReference type="Pfam" id="PF01551">
    <property type="entry name" value="Peptidase_M23"/>
    <property type="match status" value="1"/>
</dbReference>
<feature type="chain" id="PRO_5038494041" evidence="3">
    <location>
        <begin position="20"/>
        <end position="406"/>
    </location>
</feature>
<name>A0A9D1M6J5_9BACT</name>
<keyword evidence="1 3" id="KW-0732">Signal</keyword>
<dbReference type="Gene3D" id="6.10.250.3150">
    <property type="match status" value="1"/>
</dbReference>
<evidence type="ECO:0000259" key="4">
    <source>
        <dbReference type="Pfam" id="PF01551"/>
    </source>
</evidence>
<comment type="caution">
    <text evidence="5">The sequence shown here is derived from an EMBL/GenBank/DDBJ whole genome shotgun (WGS) entry which is preliminary data.</text>
</comment>
<dbReference type="AlphaFoldDB" id="A0A9D1M6J5"/>
<dbReference type="Proteomes" id="UP000824112">
    <property type="component" value="Unassembled WGS sequence"/>
</dbReference>
<evidence type="ECO:0000256" key="1">
    <source>
        <dbReference type="ARBA" id="ARBA00022729"/>
    </source>
</evidence>
<feature type="coiled-coil region" evidence="2">
    <location>
        <begin position="24"/>
        <end position="114"/>
    </location>
</feature>
<organism evidence="5 6">
    <name type="scientific">Candidatus Gallibacteroides avistercoris</name>
    <dbReference type="NCBI Taxonomy" id="2840833"/>
    <lineage>
        <taxon>Bacteria</taxon>
        <taxon>Pseudomonadati</taxon>
        <taxon>Bacteroidota</taxon>
        <taxon>Bacteroidia</taxon>
        <taxon>Bacteroidales</taxon>
        <taxon>Bacteroidaceae</taxon>
        <taxon>Bacteroidaceae incertae sedis</taxon>
        <taxon>Candidatus Gallibacteroides</taxon>
    </lineage>
</organism>
<evidence type="ECO:0000256" key="3">
    <source>
        <dbReference type="SAM" id="SignalP"/>
    </source>
</evidence>